<dbReference type="InterPro" id="IPR050091">
    <property type="entry name" value="PKS_NRPS_Biosynth_Enz"/>
</dbReference>
<dbReference type="Pfam" id="PF08659">
    <property type="entry name" value="KR"/>
    <property type="match status" value="1"/>
</dbReference>
<sequence length="281" mass="30780">MRSFTTSVVPKGLERIVFRKDVLYLLAGCLRGISRSISRWTVKNGAHHLIYVSRHGLSSPKAAELTSELESAGARTKVLQCDVADKEKLRECLSERLTIMPPVPGVINGAMDLKDSVFTNMPFDSFKGVLQPKVQGSCPLHKTTLQQLLDFFVMLTSGAAFLVASARPTTSQPVRIKPHFRRTGALSGSPQRPTMVGKVVDMGYVVADETCTSGRNLNHLGMPGVHEAELQAILEKSVELRNWLSRDAGVELPVFEILQPPSLNALVKQVVARSPLVKAKE</sequence>
<dbReference type="GO" id="GO:0004312">
    <property type="term" value="F:fatty acid synthase activity"/>
    <property type="evidence" value="ECO:0007669"/>
    <property type="project" value="TreeGrafter"/>
</dbReference>
<dbReference type="EMBL" id="QJNU01000574">
    <property type="protein sequence ID" value="RYO93973.1"/>
    <property type="molecule type" value="Genomic_DNA"/>
</dbReference>
<dbReference type="PANTHER" id="PTHR43775">
    <property type="entry name" value="FATTY ACID SYNTHASE"/>
    <property type="match status" value="1"/>
</dbReference>
<protein>
    <recommendedName>
        <fullName evidence="4">Ketoreductase domain-containing protein</fullName>
    </recommendedName>
</protein>
<dbReference type="STRING" id="155417.A0A4Q4T101"/>
<gene>
    <name evidence="5" type="ORF">DL764_007902</name>
</gene>
<evidence type="ECO:0000313" key="5">
    <source>
        <dbReference type="EMBL" id="RYO93973.1"/>
    </source>
</evidence>
<evidence type="ECO:0000256" key="3">
    <source>
        <dbReference type="ARBA" id="ARBA00023002"/>
    </source>
</evidence>
<dbReference type="Gene3D" id="3.40.50.720">
    <property type="entry name" value="NAD(P)-binding Rossmann-like Domain"/>
    <property type="match status" value="1"/>
</dbReference>
<evidence type="ECO:0000256" key="2">
    <source>
        <dbReference type="ARBA" id="ARBA00022553"/>
    </source>
</evidence>
<keyword evidence="6" id="KW-1185">Reference proteome</keyword>
<name>A0A4Q4T101_9PEZI</name>
<dbReference type="InterPro" id="IPR013968">
    <property type="entry name" value="PKS_KR"/>
</dbReference>
<dbReference type="GO" id="GO:0016491">
    <property type="term" value="F:oxidoreductase activity"/>
    <property type="evidence" value="ECO:0007669"/>
    <property type="project" value="UniProtKB-KW"/>
</dbReference>
<evidence type="ECO:0000313" key="6">
    <source>
        <dbReference type="Proteomes" id="UP000293360"/>
    </source>
</evidence>
<feature type="domain" description="Ketoreductase" evidence="4">
    <location>
        <begin position="22"/>
        <end position="179"/>
    </location>
</feature>
<organism evidence="5 6">
    <name type="scientific">Monosporascus ibericus</name>
    <dbReference type="NCBI Taxonomy" id="155417"/>
    <lineage>
        <taxon>Eukaryota</taxon>
        <taxon>Fungi</taxon>
        <taxon>Dikarya</taxon>
        <taxon>Ascomycota</taxon>
        <taxon>Pezizomycotina</taxon>
        <taxon>Sordariomycetes</taxon>
        <taxon>Xylariomycetidae</taxon>
        <taxon>Xylariales</taxon>
        <taxon>Xylariales incertae sedis</taxon>
        <taxon>Monosporascus</taxon>
    </lineage>
</organism>
<dbReference type="GO" id="GO:0006633">
    <property type="term" value="P:fatty acid biosynthetic process"/>
    <property type="evidence" value="ECO:0007669"/>
    <property type="project" value="TreeGrafter"/>
</dbReference>
<accession>A0A4Q4T101</accession>
<dbReference type="Proteomes" id="UP000293360">
    <property type="component" value="Unassembled WGS sequence"/>
</dbReference>
<dbReference type="GO" id="GO:0044550">
    <property type="term" value="P:secondary metabolite biosynthetic process"/>
    <property type="evidence" value="ECO:0007669"/>
    <property type="project" value="TreeGrafter"/>
</dbReference>
<keyword evidence="1" id="KW-0596">Phosphopantetheine</keyword>
<dbReference type="AlphaFoldDB" id="A0A4Q4T101"/>
<dbReference type="InterPro" id="IPR036291">
    <property type="entry name" value="NAD(P)-bd_dom_sf"/>
</dbReference>
<evidence type="ECO:0000259" key="4">
    <source>
        <dbReference type="SMART" id="SM00822"/>
    </source>
</evidence>
<proteinExistence type="predicted"/>
<dbReference type="PANTHER" id="PTHR43775:SF37">
    <property type="entry name" value="SI:DKEY-61P9.11"/>
    <property type="match status" value="1"/>
</dbReference>
<reference evidence="5 6" key="1">
    <citation type="submission" date="2018-06" db="EMBL/GenBank/DDBJ databases">
        <title>Complete Genomes of Monosporascus.</title>
        <authorList>
            <person name="Robinson A.J."/>
            <person name="Natvig D.O."/>
        </authorList>
    </citation>
    <scope>NUCLEOTIDE SEQUENCE [LARGE SCALE GENOMIC DNA]</scope>
    <source>
        <strain evidence="5 6">CBS 110550</strain>
    </source>
</reference>
<dbReference type="OrthoDB" id="329835at2759"/>
<keyword evidence="2" id="KW-0597">Phosphoprotein</keyword>
<keyword evidence="3" id="KW-0560">Oxidoreductase</keyword>
<evidence type="ECO:0000256" key="1">
    <source>
        <dbReference type="ARBA" id="ARBA00022450"/>
    </source>
</evidence>
<comment type="caution">
    <text evidence="5">The sequence shown here is derived from an EMBL/GenBank/DDBJ whole genome shotgun (WGS) entry which is preliminary data.</text>
</comment>
<dbReference type="SUPFAM" id="SSF51735">
    <property type="entry name" value="NAD(P)-binding Rossmann-fold domains"/>
    <property type="match status" value="1"/>
</dbReference>
<dbReference type="SMART" id="SM00822">
    <property type="entry name" value="PKS_KR"/>
    <property type="match status" value="1"/>
</dbReference>
<dbReference type="InterPro" id="IPR057326">
    <property type="entry name" value="KR_dom"/>
</dbReference>